<dbReference type="InterPro" id="IPR008775">
    <property type="entry name" value="Phytyl_CoA_dOase-like"/>
</dbReference>
<proteinExistence type="inferred from homology"/>
<dbReference type="SUPFAM" id="SSF51197">
    <property type="entry name" value="Clavaminate synthase-like"/>
    <property type="match status" value="1"/>
</dbReference>
<dbReference type="EMBL" id="JASNQZ010000006">
    <property type="protein sequence ID" value="KAL0956700.1"/>
    <property type="molecule type" value="Genomic_DNA"/>
</dbReference>
<dbReference type="PANTHER" id="PTHR20883:SF15">
    <property type="entry name" value="PHYTANOYL-COA DIOXYGENASE DOMAIN-CONTAINING PROTEIN 1"/>
    <property type="match status" value="1"/>
</dbReference>
<evidence type="ECO:0000256" key="3">
    <source>
        <dbReference type="ARBA" id="ARBA00022723"/>
    </source>
</evidence>
<comment type="similarity">
    <text evidence="2">Belongs to the PhyH family.</text>
</comment>
<evidence type="ECO:0000313" key="6">
    <source>
        <dbReference type="Proteomes" id="UP001556367"/>
    </source>
</evidence>
<keyword evidence="3" id="KW-0479">Metal-binding</keyword>
<organism evidence="5 6">
    <name type="scientific">Hohenbuehelia grisea</name>
    <dbReference type="NCBI Taxonomy" id="104357"/>
    <lineage>
        <taxon>Eukaryota</taxon>
        <taxon>Fungi</taxon>
        <taxon>Dikarya</taxon>
        <taxon>Basidiomycota</taxon>
        <taxon>Agaricomycotina</taxon>
        <taxon>Agaricomycetes</taxon>
        <taxon>Agaricomycetidae</taxon>
        <taxon>Agaricales</taxon>
        <taxon>Pleurotineae</taxon>
        <taxon>Pleurotaceae</taxon>
        <taxon>Hohenbuehelia</taxon>
    </lineage>
</organism>
<dbReference type="PANTHER" id="PTHR20883">
    <property type="entry name" value="PHYTANOYL-COA DIOXYGENASE DOMAIN CONTAINING 1"/>
    <property type="match status" value="1"/>
</dbReference>
<comment type="cofactor">
    <cofactor evidence="1">
        <name>Fe cation</name>
        <dbReference type="ChEBI" id="CHEBI:24875"/>
    </cofactor>
</comment>
<protein>
    <recommendedName>
        <fullName evidence="7">Phytanoyl-CoA dioxygenase</fullName>
    </recommendedName>
</protein>
<name>A0ABR3JMK7_9AGAR</name>
<dbReference type="Pfam" id="PF05721">
    <property type="entry name" value="PhyH"/>
    <property type="match status" value="1"/>
</dbReference>
<evidence type="ECO:0000256" key="1">
    <source>
        <dbReference type="ARBA" id="ARBA00001962"/>
    </source>
</evidence>
<evidence type="ECO:0000256" key="4">
    <source>
        <dbReference type="ARBA" id="ARBA00023004"/>
    </source>
</evidence>
<keyword evidence="6" id="KW-1185">Reference proteome</keyword>
<evidence type="ECO:0008006" key="7">
    <source>
        <dbReference type="Google" id="ProtNLM"/>
    </source>
</evidence>
<gene>
    <name evidence="5" type="ORF">HGRIS_002823</name>
</gene>
<evidence type="ECO:0000256" key="2">
    <source>
        <dbReference type="ARBA" id="ARBA00005830"/>
    </source>
</evidence>
<reference evidence="6" key="1">
    <citation type="submission" date="2024-06" db="EMBL/GenBank/DDBJ databases">
        <title>Multi-omics analyses provide insights into the biosynthesis of the anticancer antibiotic pleurotin in Hohenbuehelia grisea.</title>
        <authorList>
            <person name="Weaver J.A."/>
            <person name="Alberti F."/>
        </authorList>
    </citation>
    <scope>NUCLEOTIDE SEQUENCE [LARGE SCALE GENOMIC DNA]</scope>
    <source>
        <strain evidence="6">T-177</strain>
    </source>
</reference>
<dbReference type="Gene3D" id="2.60.120.620">
    <property type="entry name" value="q2cbj1_9rhob like domain"/>
    <property type="match status" value="1"/>
</dbReference>
<accession>A0ABR3JMK7</accession>
<comment type="caution">
    <text evidence="5">The sequence shown here is derived from an EMBL/GenBank/DDBJ whole genome shotgun (WGS) entry which is preliminary data.</text>
</comment>
<evidence type="ECO:0000313" key="5">
    <source>
        <dbReference type="EMBL" id="KAL0956700.1"/>
    </source>
</evidence>
<sequence>MPEFLSREQIEKFHHDGYLVIPGFLSLTETNDLLSRSKQLLDEFSLDDHPLVCKALSEICGIAPFLTHCFQTKFTTSDDNHVGDGYFLSSGDKIRYFLEDDAVDKAGKLTREKSKAVNKIGHGLHELDPAFRKVTLKNDRLKALVRDLRFHRDPVALQSMVITKQPEIGGEVPEHNDS</sequence>
<keyword evidence="4" id="KW-0408">Iron</keyword>
<dbReference type="Proteomes" id="UP001556367">
    <property type="component" value="Unassembled WGS sequence"/>
</dbReference>